<dbReference type="InterPro" id="IPR010614">
    <property type="entry name" value="RAD3-like_helicase_DEAD"/>
</dbReference>
<keyword evidence="10" id="KW-1133">Transmembrane helix</keyword>
<evidence type="ECO:0000256" key="1">
    <source>
        <dbReference type="ARBA" id="ARBA00022723"/>
    </source>
</evidence>
<dbReference type="InterPro" id="IPR006554">
    <property type="entry name" value="Helicase-like_DEXD_c2"/>
</dbReference>
<keyword evidence="3" id="KW-0378">Hydrolase</keyword>
<dbReference type="GO" id="GO:0046872">
    <property type="term" value="F:metal ion binding"/>
    <property type="evidence" value="ECO:0007669"/>
    <property type="project" value="UniProtKB-KW"/>
</dbReference>
<name>A0A2H6K7P4_9APIC</name>
<keyword evidence="13" id="KW-1185">Reference proteome</keyword>
<dbReference type="EMBL" id="BDSA01000001">
    <property type="protein sequence ID" value="GBE59010.1"/>
    <property type="molecule type" value="Genomic_DNA"/>
</dbReference>
<evidence type="ECO:0000256" key="6">
    <source>
        <dbReference type="ARBA" id="ARBA00023004"/>
    </source>
</evidence>
<dbReference type="AlphaFoldDB" id="A0A2H6K7P4"/>
<evidence type="ECO:0000313" key="13">
    <source>
        <dbReference type="Proteomes" id="UP000236319"/>
    </source>
</evidence>
<dbReference type="InterPro" id="IPR045028">
    <property type="entry name" value="DinG/Rad3-like"/>
</dbReference>
<dbReference type="Gene3D" id="3.40.50.300">
    <property type="entry name" value="P-loop containing nucleotide triphosphate hydrolases"/>
    <property type="match status" value="2"/>
</dbReference>
<organism evidence="12 13">
    <name type="scientific">Babesia ovata</name>
    <dbReference type="NCBI Taxonomy" id="189622"/>
    <lineage>
        <taxon>Eukaryota</taxon>
        <taxon>Sar</taxon>
        <taxon>Alveolata</taxon>
        <taxon>Apicomplexa</taxon>
        <taxon>Aconoidasida</taxon>
        <taxon>Piroplasmida</taxon>
        <taxon>Babesiidae</taxon>
        <taxon>Babesia</taxon>
    </lineage>
</organism>
<dbReference type="InterPro" id="IPR006555">
    <property type="entry name" value="ATP-dep_Helicase_C"/>
</dbReference>
<dbReference type="Pfam" id="PF06733">
    <property type="entry name" value="DEAD_2"/>
    <property type="match status" value="3"/>
</dbReference>
<evidence type="ECO:0000256" key="10">
    <source>
        <dbReference type="SAM" id="Phobius"/>
    </source>
</evidence>
<dbReference type="GO" id="GO:0003678">
    <property type="term" value="F:DNA helicase activity"/>
    <property type="evidence" value="ECO:0007669"/>
    <property type="project" value="InterPro"/>
</dbReference>
<feature type="transmembrane region" description="Helical" evidence="10">
    <location>
        <begin position="74"/>
        <end position="94"/>
    </location>
</feature>
<dbReference type="GO" id="GO:0016818">
    <property type="term" value="F:hydrolase activity, acting on acid anhydrides, in phosphorus-containing anhydrides"/>
    <property type="evidence" value="ECO:0007669"/>
    <property type="project" value="InterPro"/>
</dbReference>
<feature type="compositionally biased region" description="Acidic residues" evidence="9">
    <location>
        <begin position="443"/>
        <end position="456"/>
    </location>
</feature>
<comment type="caution">
    <text evidence="12">The sequence shown here is derived from an EMBL/GenBank/DDBJ whole genome shotgun (WGS) entry which is preliminary data.</text>
</comment>
<dbReference type="SMART" id="SM00491">
    <property type="entry name" value="HELICc2"/>
    <property type="match status" value="1"/>
</dbReference>
<reference evidence="12 13" key="1">
    <citation type="journal article" date="2017" name="BMC Genomics">
        <title>Whole-genome assembly of Babesia ovata and comparative genomics between closely related pathogens.</title>
        <authorList>
            <person name="Yamagishi J."/>
            <person name="Asada M."/>
            <person name="Hakimi H."/>
            <person name="Tanaka T.Q."/>
            <person name="Sugimoto C."/>
            <person name="Kawazu S."/>
        </authorList>
    </citation>
    <scope>NUCLEOTIDE SEQUENCE [LARGE SCALE GENOMIC DNA]</scope>
    <source>
        <strain evidence="12 13">Miyake</strain>
    </source>
</reference>
<evidence type="ECO:0000313" key="12">
    <source>
        <dbReference type="EMBL" id="GBE59010.1"/>
    </source>
</evidence>
<dbReference type="InterPro" id="IPR014013">
    <property type="entry name" value="Helic_SF1/SF2_ATP-bd_DinG/Rad3"/>
</dbReference>
<evidence type="ECO:0000256" key="7">
    <source>
        <dbReference type="ARBA" id="ARBA00023014"/>
    </source>
</evidence>
<accession>A0A2H6K7P4</accession>
<dbReference type="Pfam" id="PF13307">
    <property type="entry name" value="Helicase_C_2"/>
    <property type="match status" value="1"/>
</dbReference>
<keyword evidence="2" id="KW-0547">Nucleotide-binding</keyword>
<keyword evidence="7" id="KW-0411">Iron-sulfur</keyword>
<dbReference type="GO" id="GO:0003677">
    <property type="term" value="F:DNA binding"/>
    <property type="evidence" value="ECO:0007669"/>
    <property type="project" value="InterPro"/>
</dbReference>
<keyword evidence="5" id="KW-0067">ATP-binding</keyword>
<keyword evidence="6" id="KW-0408">Iron</keyword>
<feature type="region of interest" description="Disordered" evidence="9">
    <location>
        <begin position="138"/>
        <end position="157"/>
    </location>
</feature>
<dbReference type="PANTHER" id="PTHR11472:SF47">
    <property type="entry name" value="FANCONI ANEMIA GROUP J PROTEIN"/>
    <property type="match status" value="1"/>
</dbReference>
<dbReference type="SMART" id="SM00488">
    <property type="entry name" value="DEXDc2"/>
    <property type="match status" value="1"/>
</dbReference>
<evidence type="ECO:0000256" key="8">
    <source>
        <dbReference type="ARBA" id="ARBA00023235"/>
    </source>
</evidence>
<keyword evidence="8" id="KW-0413">Isomerase</keyword>
<dbReference type="RefSeq" id="XP_028865253.1">
    <property type="nucleotide sequence ID" value="XM_029009420.1"/>
</dbReference>
<gene>
    <name evidence="12" type="ORF">BOVATA_005030</name>
</gene>
<dbReference type="PANTHER" id="PTHR11472">
    <property type="entry name" value="DNA REPAIR DEAD HELICASE RAD3/XP-D SUBFAMILY MEMBER"/>
    <property type="match status" value="1"/>
</dbReference>
<dbReference type="GO" id="GO:0005524">
    <property type="term" value="F:ATP binding"/>
    <property type="evidence" value="ECO:0007669"/>
    <property type="project" value="UniProtKB-KW"/>
</dbReference>
<evidence type="ECO:0000256" key="9">
    <source>
        <dbReference type="SAM" id="MobiDB-lite"/>
    </source>
</evidence>
<keyword evidence="4" id="KW-0347">Helicase</keyword>
<feature type="region of interest" description="Disordered" evidence="9">
    <location>
        <begin position="440"/>
        <end position="461"/>
    </location>
</feature>
<dbReference type="PROSITE" id="PS51193">
    <property type="entry name" value="HELICASE_ATP_BIND_2"/>
    <property type="match status" value="1"/>
</dbReference>
<proteinExistence type="predicted"/>
<dbReference type="Proteomes" id="UP000236319">
    <property type="component" value="Unassembled WGS sequence"/>
</dbReference>
<keyword evidence="1" id="KW-0479">Metal-binding</keyword>
<evidence type="ECO:0000259" key="11">
    <source>
        <dbReference type="PROSITE" id="PS51193"/>
    </source>
</evidence>
<dbReference type="InterPro" id="IPR027417">
    <property type="entry name" value="P-loop_NTPase"/>
</dbReference>
<evidence type="ECO:0000256" key="3">
    <source>
        <dbReference type="ARBA" id="ARBA00022801"/>
    </source>
</evidence>
<dbReference type="SUPFAM" id="SSF52540">
    <property type="entry name" value="P-loop containing nucleoside triphosphate hydrolases"/>
    <property type="match status" value="2"/>
</dbReference>
<dbReference type="GO" id="GO:0051536">
    <property type="term" value="F:iron-sulfur cluster binding"/>
    <property type="evidence" value="ECO:0007669"/>
    <property type="project" value="UniProtKB-KW"/>
</dbReference>
<evidence type="ECO:0000256" key="5">
    <source>
        <dbReference type="ARBA" id="ARBA00022840"/>
    </source>
</evidence>
<sequence length="1166" mass="131038">MATPGEEEAAARTDNQDNYKRCIPYIGLVTTGTVFWGYIITKRVNRMLIGRYDDVVYQIRRAESLSNRFKAFKLFTIGGAVVPALTLAAVYIAGRRQDKNEEQLSKQLKAEAVEVSKAASSKLADCTYNASKRLERIADGNDDNARPGPAYTDDHDREAEWDHSDFKVPGAVSMRWRSDSAPDAVFRDGLQILRIFKEHGIVNTDDPRILRVEEVRNFFIHMDKCYKTPKISMSDLFARMLQSLRLLPSIVRDARLHNRSGNSNAAVLMDDPNEDRYNDEVPSQRIDVVVEWEKIKMQRIIGGLKVLFPFTTMAKAQIQILAKLVNALKNSEHVILESPTGTGKTAAILSGVLSWMYQGHVQNTVVYENPSDASQSSASSSSSSSQSEASTRVKARVVYLTRTHAQIKQVMAAIKKSGFRPKSCCIASRLQLCIYKPKKADENGENEGSNDEEDADDPKSRVNTQCRQLIANVDKARNSARQSSYTCSGRTIIPKANPNEHMCPYYLNMGCKNYAISTALRLLSSDTATWDIEDLISYGMQPSHPDASVGCQCSEQRDVKPRKKRDGDITSYFKRRGHYEPPPSQDGVCPYYTAKAVAQVADFVVCPYPYIIDPHTVVRGNAIPNKVATILTTETKYQSVKSEIMEIISEKTNISGASGNGIFANMNNTVLIFDEGHNLENSCIEEASWDIGLDVLKAILKWLFFVRAKVKALDDVDLSDPGDKSSLKASGQVNKALIRVITFLQELIEGLERFLHSKSDGNSGRRKGDSYERVIHSWDRYDQAHNPLGGSAEFIQAFNLDIAKVYIVYCSMMQIKSQTRTLSLSGVRLVEDYIFQLEYLLAIMVMLCHMPECYNVQIVANGDNAYSLGIWLMNPAVMFNELALNARSIVIASGTLAPIPPMVASLGAEFERRLKNNVISASQTLTKNQLALYTVTHVSNSRYNNDAIECNFRNLKDNAFLIQLGNSIARLLEVLPGGTLIFFPNRTAISACVQLWGETYYDAGPRRTKITILERIMQCKDMNFYQEPTVAAEFAAMLKELHEQKKFVLFAVYRSHSSEGLNLKLSSLILVGLPFPSVVAPKVGMARRYHKSQSEPYNWYLRETYRAVNQSIGRCIRTKDDRGVVILLDRRYTAAKEYLPYWIHPYSRAQFSVEGVREDIEANFQF</sequence>
<dbReference type="GO" id="GO:0005634">
    <property type="term" value="C:nucleus"/>
    <property type="evidence" value="ECO:0007669"/>
    <property type="project" value="TreeGrafter"/>
</dbReference>
<keyword evidence="10" id="KW-0812">Transmembrane</keyword>
<feature type="transmembrane region" description="Helical" evidence="10">
    <location>
        <begin position="23"/>
        <end position="41"/>
    </location>
</feature>
<evidence type="ECO:0000256" key="2">
    <source>
        <dbReference type="ARBA" id="ARBA00022741"/>
    </source>
</evidence>
<dbReference type="GeneID" id="39872780"/>
<feature type="domain" description="Helicase ATP-binding" evidence="11">
    <location>
        <begin position="303"/>
        <end position="720"/>
    </location>
</feature>
<protein>
    <submittedName>
        <fullName evidence="12">Fanconi anemia group J</fullName>
    </submittedName>
</protein>
<dbReference type="GO" id="GO:0006289">
    <property type="term" value="P:nucleotide-excision repair"/>
    <property type="evidence" value="ECO:0007669"/>
    <property type="project" value="TreeGrafter"/>
</dbReference>
<evidence type="ECO:0000256" key="4">
    <source>
        <dbReference type="ARBA" id="ARBA00022806"/>
    </source>
</evidence>
<keyword evidence="10" id="KW-0472">Membrane</keyword>
<dbReference type="GO" id="GO:1990918">
    <property type="term" value="P:double-strand break repair involved in meiotic recombination"/>
    <property type="evidence" value="ECO:0007669"/>
    <property type="project" value="TreeGrafter"/>
</dbReference>
<dbReference type="VEuPathDB" id="PiroplasmaDB:BOVATA_005030"/>
<dbReference type="OrthoDB" id="19182at2759"/>